<reference evidence="2 3" key="1">
    <citation type="journal article" date="2012" name="Genome Biol.">
        <title>Genome and low-iron response of an oceanic diatom adapted to chronic iron limitation.</title>
        <authorList>
            <person name="Lommer M."/>
            <person name="Specht M."/>
            <person name="Roy A.S."/>
            <person name="Kraemer L."/>
            <person name="Andreson R."/>
            <person name="Gutowska M.A."/>
            <person name="Wolf J."/>
            <person name="Bergner S.V."/>
            <person name="Schilhabel M.B."/>
            <person name="Klostermeier U.C."/>
            <person name="Beiko R.G."/>
            <person name="Rosenstiel P."/>
            <person name="Hippler M."/>
            <person name="Laroche J."/>
        </authorList>
    </citation>
    <scope>NUCLEOTIDE SEQUENCE [LARGE SCALE GENOMIC DNA]</scope>
    <source>
        <strain evidence="2 3">CCMP1005</strain>
    </source>
</reference>
<proteinExistence type="predicted"/>
<comment type="caution">
    <text evidence="2">The sequence shown here is derived from an EMBL/GenBank/DDBJ whole genome shotgun (WGS) entry which is preliminary data.</text>
</comment>
<evidence type="ECO:0000313" key="3">
    <source>
        <dbReference type="Proteomes" id="UP000266841"/>
    </source>
</evidence>
<protein>
    <submittedName>
        <fullName evidence="2">Uncharacterized protein</fullName>
    </submittedName>
</protein>
<gene>
    <name evidence="2" type="ORF">THAOC_30069</name>
</gene>
<feature type="compositionally biased region" description="Basic and acidic residues" evidence="1">
    <location>
        <begin position="83"/>
        <end position="100"/>
    </location>
</feature>
<keyword evidence="3" id="KW-1185">Reference proteome</keyword>
<name>K0RAV8_THAOC</name>
<dbReference type="Proteomes" id="UP000266841">
    <property type="component" value="Unassembled WGS sequence"/>
</dbReference>
<evidence type="ECO:0000256" key="1">
    <source>
        <dbReference type="SAM" id="MobiDB-lite"/>
    </source>
</evidence>
<feature type="non-terminal residue" evidence="2">
    <location>
        <position position="132"/>
    </location>
</feature>
<accession>K0RAV8</accession>
<organism evidence="2 3">
    <name type="scientific">Thalassiosira oceanica</name>
    <name type="common">Marine diatom</name>
    <dbReference type="NCBI Taxonomy" id="159749"/>
    <lineage>
        <taxon>Eukaryota</taxon>
        <taxon>Sar</taxon>
        <taxon>Stramenopiles</taxon>
        <taxon>Ochrophyta</taxon>
        <taxon>Bacillariophyta</taxon>
        <taxon>Coscinodiscophyceae</taxon>
        <taxon>Thalassiosirophycidae</taxon>
        <taxon>Thalassiosirales</taxon>
        <taxon>Thalassiosiraceae</taxon>
        <taxon>Thalassiosira</taxon>
    </lineage>
</organism>
<feature type="region of interest" description="Disordered" evidence="1">
    <location>
        <begin position="36"/>
        <end position="111"/>
    </location>
</feature>
<dbReference type="EMBL" id="AGNL01042872">
    <property type="protein sequence ID" value="EJK50828.1"/>
    <property type="molecule type" value="Genomic_DNA"/>
</dbReference>
<dbReference type="AlphaFoldDB" id="K0RAV8"/>
<sequence length="132" mass="14415">MPGKSLMTLKAILANNQDKMCLLSSVEKMGREVSLVQGADIRHGRPSPGRSQREGEVTPTSPWIIPVPQLGRQDNGDNAAVAEDEHAPPTRDTKHDERSRPPSASIHGKMATFRRRPLLWLGATSSGSKRVT</sequence>
<evidence type="ECO:0000313" key="2">
    <source>
        <dbReference type="EMBL" id="EJK50828.1"/>
    </source>
</evidence>